<dbReference type="RefSeq" id="WP_041891859.1">
    <property type="nucleotide sequence ID" value="NZ_CP010817.1"/>
</dbReference>
<dbReference type="EMBL" id="FOFY01000016">
    <property type="protein sequence ID" value="SER46225.1"/>
    <property type="molecule type" value="Genomic_DNA"/>
</dbReference>
<name>A0AAJ4W6D2_MYRPR</name>
<evidence type="ECO:0000256" key="1">
    <source>
        <dbReference type="SAM" id="Phobius"/>
    </source>
</evidence>
<keyword evidence="1" id="KW-1133">Transmembrane helix</keyword>
<accession>A0AAJ4W6D2</accession>
<feature type="transmembrane region" description="Helical" evidence="1">
    <location>
        <begin position="122"/>
        <end position="148"/>
    </location>
</feature>
<feature type="transmembrane region" description="Helical" evidence="1">
    <location>
        <begin position="91"/>
        <end position="110"/>
    </location>
</feature>
<protein>
    <submittedName>
        <fullName evidence="2">Uncharacterized protein</fullName>
    </submittedName>
</protein>
<keyword evidence="1" id="KW-0472">Membrane</keyword>
<feature type="transmembrane region" description="Helical" evidence="1">
    <location>
        <begin position="160"/>
        <end position="179"/>
    </location>
</feature>
<evidence type="ECO:0000313" key="2">
    <source>
        <dbReference type="EMBL" id="SER46225.1"/>
    </source>
</evidence>
<dbReference type="AlphaFoldDB" id="A0AAJ4W6D2"/>
<organism evidence="2 3">
    <name type="scientific">Myroides profundi</name>
    <dbReference type="NCBI Taxonomy" id="480520"/>
    <lineage>
        <taxon>Bacteria</taxon>
        <taxon>Pseudomonadati</taxon>
        <taxon>Bacteroidota</taxon>
        <taxon>Flavobacteriia</taxon>
        <taxon>Flavobacteriales</taxon>
        <taxon>Flavobacteriaceae</taxon>
        <taxon>Myroides</taxon>
    </lineage>
</organism>
<keyword evidence="3" id="KW-1185">Reference proteome</keyword>
<dbReference type="KEGG" id="mpw:MPR_1861"/>
<feature type="transmembrane region" description="Helical" evidence="1">
    <location>
        <begin position="12"/>
        <end position="34"/>
    </location>
</feature>
<keyword evidence="1" id="KW-0812">Transmembrane</keyword>
<comment type="caution">
    <text evidence="2">The sequence shown here is derived from an EMBL/GenBank/DDBJ whole genome shotgun (WGS) entry which is preliminary data.</text>
</comment>
<feature type="transmembrane region" description="Helical" evidence="1">
    <location>
        <begin position="68"/>
        <end position="85"/>
    </location>
</feature>
<dbReference type="Proteomes" id="UP000183496">
    <property type="component" value="Unassembled WGS sequence"/>
</dbReference>
<feature type="transmembrane region" description="Helical" evidence="1">
    <location>
        <begin position="40"/>
        <end position="56"/>
    </location>
</feature>
<evidence type="ECO:0000313" key="3">
    <source>
        <dbReference type="Proteomes" id="UP000183496"/>
    </source>
</evidence>
<proteinExistence type="predicted"/>
<sequence length="191" mass="22473">MKNELVFFKTRFSLIFINLVYSLAALSIGLFKLIRQDSKFSFLPFISLFIILNVYAKKNNNVFGHEVKMLLLLNALVCCTFFLNFQPWLEFTVFIFYTVIFSLFIWINKTKILNLFIGFRELLNVVSFLFILKVIFLVSEVFILKYHIEGLEIFATKSSILIEIIACTVFIISILIYFISYKKENNSTRVF</sequence>
<reference evidence="2 3" key="1">
    <citation type="submission" date="2016-10" db="EMBL/GenBank/DDBJ databases">
        <authorList>
            <person name="Varghese N."/>
            <person name="Submissions S."/>
        </authorList>
    </citation>
    <scope>NUCLEOTIDE SEQUENCE [LARGE SCALE GENOMIC DNA]</scope>
    <source>
        <strain evidence="3">DSM 19823 / KCTC 23066 / CCTCC M 208030 / D25</strain>
    </source>
</reference>
<gene>
    <name evidence="2" type="ORF">SAMN04488089_11673</name>
</gene>